<dbReference type="OrthoDB" id="31120at2157"/>
<feature type="domain" description="Formylmethanofuran dehydrogenase subunit E" evidence="1">
    <location>
        <begin position="15"/>
        <end position="126"/>
    </location>
</feature>
<reference evidence="2 3" key="1">
    <citation type="submission" date="2016-04" db="EMBL/GenBank/DDBJ databases">
        <title>Genome sequence of Methanobrevibacter filiformis DSM 11501.</title>
        <authorList>
            <person name="Poehlein A."/>
            <person name="Seedorf H."/>
            <person name="Daniel R."/>
        </authorList>
    </citation>
    <scope>NUCLEOTIDE SEQUENCE [LARGE SCALE GENOMIC DNA]</scope>
    <source>
        <strain evidence="2 3">DSM 11501</strain>
    </source>
</reference>
<evidence type="ECO:0000313" key="2">
    <source>
        <dbReference type="EMBL" id="KZX11550.1"/>
    </source>
</evidence>
<dbReference type="Gene3D" id="3.30.1330.130">
    <property type="match status" value="1"/>
</dbReference>
<dbReference type="PATRIC" id="fig|55758.3.peg.1611"/>
<dbReference type="STRING" id="55758.MBFIL_14260"/>
<evidence type="ECO:0000313" key="3">
    <source>
        <dbReference type="Proteomes" id="UP000077066"/>
    </source>
</evidence>
<sequence length="185" mass="20920">MVNVYEEQLEKAGKFHGDICGGIVSGTKMTVYALELLGMEFNKKNKDLIVFLEIDRCMSDAVQAVTGCSLGKRSLKLVNYGRFAASFYKISTKEAIRLVSKDDKEKYKDETTKEKIERYKNTPSDELFEVQPVEIKIPEEDMPGKPIDQATCSVCGERIMDGKHKFINGQAICKSCSDESYYKIK</sequence>
<dbReference type="Pfam" id="PF02663">
    <property type="entry name" value="FmdE"/>
    <property type="match status" value="1"/>
</dbReference>
<keyword evidence="3" id="KW-1185">Reference proteome</keyword>
<dbReference type="PANTHER" id="PTHR39418">
    <property type="entry name" value="DEHYDROGENASE-RELATED"/>
    <property type="match status" value="1"/>
</dbReference>
<dbReference type="PANTHER" id="PTHR39418:SF1">
    <property type="entry name" value="DEHYDROGENASE"/>
    <property type="match status" value="1"/>
</dbReference>
<comment type="caution">
    <text evidence="2">The sequence shown here is derived from an EMBL/GenBank/DDBJ whole genome shotgun (WGS) entry which is preliminary data.</text>
</comment>
<protein>
    <submittedName>
        <fullName evidence="2">FmdE, molybdenum formylmethanofuran dehydrogenase operon</fullName>
    </submittedName>
</protein>
<evidence type="ECO:0000259" key="1">
    <source>
        <dbReference type="Pfam" id="PF02663"/>
    </source>
</evidence>
<dbReference type="InterPro" id="IPR003814">
    <property type="entry name" value="FmdEsu_dom"/>
</dbReference>
<proteinExistence type="predicted"/>
<dbReference type="AlphaFoldDB" id="A0A162FKX7"/>
<dbReference type="Proteomes" id="UP000077066">
    <property type="component" value="Unassembled WGS sequence"/>
</dbReference>
<dbReference type="EMBL" id="LWMT01000246">
    <property type="protein sequence ID" value="KZX11550.1"/>
    <property type="molecule type" value="Genomic_DNA"/>
</dbReference>
<dbReference type="RefSeq" id="WP_066973103.1">
    <property type="nucleotide sequence ID" value="NZ_LWMT01000246.1"/>
</dbReference>
<gene>
    <name evidence="2" type="ORF">MBFIL_14260</name>
</gene>
<accession>A0A162FKX7</accession>
<name>A0A162FKX7_9EURY</name>
<dbReference type="InterPro" id="IPR053194">
    <property type="entry name" value="tRNA_methyltr_O"/>
</dbReference>
<dbReference type="SUPFAM" id="SSF143555">
    <property type="entry name" value="FwdE-like"/>
    <property type="match status" value="1"/>
</dbReference>
<organism evidence="2 3">
    <name type="scientific">Methanobrevibacter filiformis</name>
    <dbReference type="NCBI Taxonomy" id="55758"/>
    <lineage>
        <taxon>Archaea</taxon>
        <taxon>Methanobacteriati</taxon>
        <taxon>Methanobacteriota</taxon>
        <taxon>Methanomada group</taxon>
        <taxon>Methanobacteria</taxon>
        <taxon>Methanobacteriales</taxon>
        <taxon>Methanobacteriaceae</taxon>
        <taxon>Methanobrevibacter</taxon>
    </lineage>
</organism>